<comment type="caution">
    <text evidence="1">The sequence shown here is derived from an EMBL/GenBank/DDBJ whole genome shotgun (WGS) entry which is preliminary data.</text>
</comment>
<accession>X1KFG8</accession>
<dbReference type="AlphaFoldDB" id="X1KFG8"/>
<sequence>VGSALNGLELRIKRHLSNEKNNFWHIDYFLQVAKVLDVITIETSKRTTECKIAKALADRFDSVNRFGSSDCHCNSHLFFEEVNAKPD</sequence>
<name>X1KFG8_9ZZZZ</name>
<evidence type="ECO:0008006" key="2">
    <source>
        <dbReference type="Google" id="ProtNLM"/>
    </source>
</evidence>
<evidence type="ECO:0000313" key="1">
    <source>
        <dbReference type="EMBL" id="GAH92380.1"/>
    </source>
</evidence>
<dbReference type="CDD" id="cd10441">
    <property type="entry name" value="GIY-YIG_COG1833"/>
    <property type="match status" value="1"/>
</dbReference>
<feature type="non-terminal residue" evidence="1">
    <location>
        <position position="1"/>
    </location>
</feature>
<gene>
    <name evidence="1" type="ORF">S03H2_68837</name>
</gene>
<protein>
    <recommendedName>
        <fullName evidence="2">GIY-YIG domain-containing protein</fullName>
    </recommendedName>
</protein>
<dbReference type="PANTHER" id="PTHR37460">
    <property type="entry name" value="ENDONUCLEASE III"/>
    <property type="match status" value="1"/>
</dbReference>
<dbReference type="InterPro" id="IPR002837">
    <property type="entry name" value="DUF123"/>
</dbReference>
<dbReference type="EMBL" id="BARU01045343">
    <property type="protein sequence ID" value="GAH92380.1"/>
    <property type="molecule type" value="Genomic_DNA"/>
</dbReference>
<organism evidence="1">
    <name type="scientific">marine sediment metagenome</name>
    <dbReference type="NCBI Taxonomy" id="412755"/>
    <lineage>
        <taxon>unclassified sequences</taxon>
        <taxon>metagenomes</taxon>
        <taxon>ecological metagenomes</taxon>
    </lineage>
</organism>
<reference evidence="1" key="1">
    <citation type="journal article" date="2014" name="Front. Microbiol.">
        <title>High frequency of phylogenetically diverse reductive dehalogenase-homologous genes in deep subseafloor sedimentary metagenomes.</title>
        <authorList>
            <person name="Kawai M."/>
            <person name="Futagami T."/>
            <person name="Toyoda A."/>
            <person name="Takaki Y."/>
            <person name="Nishi S."/>
            <person name="Hori S."/>
            <person name="Arai W."/>
            <person name="Tsubouchi T."/>
            <person name="Morono Y."/>
            <person name="Uchiyama I."/>
            <person name="Ito T."/>
            <person name="Fujiyama A."/>
            <person name="Inagaki F."/>
            <person name="Takami H."/>
        </authorList>
    </citation>
    <scope>NUCLEOTIDE SEQUENCE</scope>
    <source>
        <strain evidence="1">Expedition CK06-06</strain>
    </source>
</reference>
<proteinExistence type="predicted"/>
<dbReference type="PANTHER" id="PTHR37460:SF1">
    <property type="entry name" value="ENDONUCLEASE III"/>
    <property type="match status" value="1"/>
</dbReference>
<dbReference type="Pfam" id="PF01986">
    <property type="entry name" value="DUF123"/>
    <property type="match status" value="1"/>
</dbReference>